<feature type="region of interest" description="Disordered" evidence="1">
    <location>
        <begin position="83"/>
        <end position="107"/>
    </location>
</feature>
<feature type="compositionally biased region" description="Basic and acidic residues" evidence="1">
    <location>
        <begin position="94"/>
        <end position="107"/>
    </location>
</feature>
<proteinExistence type="predicted"/>
<keyword evidence="3" id="KW-1185">Reference proteome</keyword>
<dbReference type="EMBL" id="JAYWIO010000001">
    <property type="protein sequence ID" value="KAK7287356.1"/>
    <property type="molecule type" value="Genomic_DNA"/>
</dbReference>
<reference evidence="2 3" key="1">
    <citation type="submission" date="2024-01" db="EMBL/GenBank/DDBJ databases">
        <title>The genomes of 5 underutilized Papilionoideae crops provide insights into root nodulation and disease resistanc.</title>
        <authorList>
            <person name="Yuan L."/>
        </authorList>
    </citation>
    <scope>NUCLEOTIDE SEQUENCE [LARGE SCALE GENOMIC DNA]</scope>
    <source>
        <strain evidence="2">ZHUSHIDOU_FW_LH</strain>
        <tissue evidence="2">Leaf</tissue>
    </source>
</reference>
<organism evidence="2 3">
    <name type="scientific">Crotalaria pallida</name>
    <name type="common">Smooth rattlebox</name>
    <name type="synonym">Crotalaria striata</name>
    <dbReference type="NCBI Taxonomy" id="3830"/>
    <lineage>
        <taxon>Eukaryota</taxon>
        <taxon>Viridiplantae</taxon>
        <taxon>Streptophyta</taxon>
        <taxon>Embryophyta</taxon>
        <taxon>Tracheophyta</taxon>
        <taxon>Spermatophyta</taxon>
        <taxon>Magnoliopsida</taxon>
        <taxon>eudicotyledons</taxon>
        <taxon>Gunneridae</taxon>
        <taxon>Pentapetalae</taxon>
        <taxon>rosids</taxon>
        <taxon>fabids</taxon>
        <taxon>Fabales</taxon>
        <taxon>Fabaceae</taxon>
        <taxon>Papilionoideae</taxon>
        <taxon>50 kb inversion clade</taxon>
        <taxon>genistoids sensu lato</taxon>
        <taxon>core genistoids</taxon>
        <taxon>Crotalarieae</taxon>
        <taxon>Crotalaria</taxon>
    </lineage>
</organism>
<accession>A0AAN9IWB1</accession>
<comment type="caution">
    <text evidence="2">The sequence shown here is derived from an EMBL/GenBank/DDBJ whole genome shotgun (WGS) entry which is preliminary data.</text>
</comment>
<protein>
    <submittedName>
        <fullName evidence="2">Uncharacterized protein</fullName>
    </submittedName>
</protein>
<name>A0AAN9IWB1_CROPI</name>
<sequence length="107" mass="12381">MRTESSSSTHTKRRTMTDESATSHKTTRSEASGISIRQINFDDFAYDFSLKLLSHHLQHVKSLLPDAKNKVVTHVVMHAKQNEDEYQKKKKKIEKLQAKPVAERNKF</sequence>
<evidence type="ECO:0000256" key="1">
    <source>
        <dbReference type="SAM" id="MobiDB-lite"/>
    </source>
</evidence>
<evidence type="ECO:0000313" key="3">
    <source>
        <dbReference type="Proteomes" id="UP001372338"/>
    </source>
</evidence>
<evidence type="ECO:0000313" key="2">
    <source>
        <dbReference type="EMBL" id="KAK7287356.1"/>
    </source>
</evidence>
<feature type="region of interest" description="Disordered" evidence="1">
    <location>
        <begin position="1"/>
        <end position="32"/>
    </location>
</feature>
<feature type="compositionally biased region" description="Polar residues" evidence="1">
    <location>
        <begin position="18"/>
        <end position="32"/>
    </location>
</feature>
<dbReference type="Proteomes" id="UP001372338">
    <property type="component" value="Unassembled WGS sequence"/>
</dbReference>
<dbReference type="AlphaFoldDB" id="A0AAN9IWB1"/>
<gene>
    <name evidence="2" type="ORF">RIF29_00628</name>
</gene>